<dbReference type="PROSITE" id="PS51677">
    <property type="entry name" value="NODB"/>
    <property type="match status" value="1"/>
</dbReference>
<evidence type="ECO:0000313" key="3">
    <source>
        <dbReference type="Proteomes" id="UP001144612"/>
    </source>
</evidence>
<gene>
    <name evidence="2" type="ORF">OW729_00170</name>
</gene>
<dbReference type="EMBL" id="JAPQFJ010000001">
    <property type="protein sequence ID" value="MCY6957030.1"/>
    <property type="molecule type" value="Genomic_DNA"/>
</dbReference>
<dbReference type="Pfam" id="PF01522">
    <property type="entry name" value="Polysacc_deac_1"/>
    <property type="match status" value="1"/>
</dbReference>
<dbReference type="Proteomes" id="UP001144612">
    <property type="component" value="Unassembled WGS sequence"/>
</dbReference>
<name>A0ABT4D422_9CLOT</name>
<dbReference type="PANTHER" id="PTHR10587:SF125">
    <property type="entry name" value="POLYSACCHARIDE DEACETYLASE YHEN-RELATED"/>
    <property type="match status" value="1"/>
</dbReference>
<dbReference type="Gene3D" id="3.20.20.370">
    <property type="entry name" value="Glycoside hydrolase/deacetylase"/>
    <property type="match status" value="1"/>
</dbReference>
<dbReference type="InterPro" id="IPR011330">
    <property type="entry name" value="Glyco_hydro/deAcase_b/a-brl"/>
</dbReference>
<proteinExistence type="predicted"/>
<dbReference type="CDD" id="cd10944">
    <property type="entry name" value="CE4_SmPgdA_like"/>
    <property type="match status" value="1"/>
</dbReference>
<comment type="caution">
    <text evidence="2">The sequence shown here is derived from an EMBL/GenBank/DDBJ whole genome shotgun (WGS) entry which is preliminary data.</text>
</comment>
<feature type="domain" description="NodB homology" evidence="1">
    <location>
        <begin position="68"/>
        <end position="263"/>
    </location>
</feature>
<dbReference type="PANTHER" id="PTHR10587">
    <property type="entry name" value="GLYCOSYL TRANSFERASE-RELATED"/>
    <property type="match status" value="1"/>
</dbReference>
<dbReference type="RefSeq" id="WP_268059391.1">
    <property type="nucleotide sequence ID" value="NZ_JAPQFJ010000001.1"/>
</dbReference>
<protein>
    <submittedName>
        <fullName evidence="2">Polysaccharide deacetylase</fullName>
    </submittedName>
</protein>
<dbReference type="InterPro" id="IPR050248">
    <property type="entry name" value="Polysacc_deacetylase_ArnD"/>
</dbReference>
<dbReference type="InterPro" id="IPR002509">
    <property type="entry name" value="NODB_dom"/>
</dbReference>
<organism evidence="2 3">
    <name type="scientific">Clostridium brassicae</name>
    <dbReference type="NCBI Taxonomy" id="2999072"/>
    <lineage>
        <taxon>Bacteria</taxon>
        <taxon>Bacillati</taxon>
        <taxon>Bacillota</taxon>
        <taxon>Clostridia</taxon>
        <taxon>Eubacteriales</taxon>
        <taxon>Clostridiaceae</taxon>
        <taxon>Clostridium</taxon>
    </lineage>
</organism>
<reference evidence="2" key="1">
    <citation type="submission" date="2022-12" db="EMBL/GenBank/DDBJ databases">
        <title>Clostridium sp. nov., isolated from industrial wastewater.</title>
        <authorList>
            <person name="Jiayan W."/>
        </authorList>
    </citation>
    <scope>NUCLEOTIDE SEQUENCE</scope>
    <source>
        <strain evidence="2">ZC22-4</strain>
    </source>
</reference>
<keyword evidence="3" id="KW-1185">Reference proteome</keyword>
<sequence length="278" mass="31429">MKKLFSSPFFKTLFIIQLFFLLIFFFQYNSSNALAQDISENKLLLASPYSNSNDSFISLYSANIPKNKIAYLTFDDGPSNNTEKILKILDDYNIKATFFVTGTSAKRGLKIYKAIVNKGHSIGNHTYSHNYSKIYKSIEDFISDFKKLENYLNNSLGVSTNIVRLPGGSNNTISHKYGGNNIMVSISKYLIDNGYTYFDWNVDSTDACVKTQDKNKIVNSILSNSKNKNAIIILMHDGPLKTTTVEALPEIISGLKKQGFEFRPLSSEEYVTQFLRAK</sequence>
<accession>A0ABT4D422</accession>
<evidence type="ECO:0000259" key="1">
    <source>
        <dbReference type="PROSITE" id="PS51677"/>
    </source>
</evidence>
<evidence type="ECO:0000313" key="2">
    <source>
        <dbReference type="EMBL" id="MCY6957030.1"/>
    </source>
</evidence>
<dbReference type="SUPFAM" id="SSF88713">
    <property type="entry name" value="Glycoside hydrolase/deacetylase"/>
    <property type="match status" value="1"/>
</dbReference>